<name>A0AAN9XT61_PSOTE</name>
<evidence type="ECO:0000313" key="1">
    <source>
        <dbReference type="EMBL" id="KAK7407437.1"/>
    </source>
</evidence>
<keyword evidence="2" id="KW-1185">Reference proteome</keyword>
<comment type="caution">
    <text evidence="1">The sequence shown here is derived from an EMBL/GenBank/DDBJ whole genome shotgun (WGS) entry which is preliminary data.</text>
</comment>
<organism evidence="1 2">
    <name type="scientific">Psophocarpus tetragonolobus</name>
    <name type="common">Winged bean</name>
    <name type="synonym">Dolichos tetragonolobus</name>
    <dbReference type="NCBI Taxonomy" id="3891"/>
    <lineage>
        <taxon>Eukaryota</taxon>
        <taxon>Viridiplantae</taxon>
        <taxon>Streptophyta</taxon>
        <taxon>Embryophyta</taxon>
        <taxon>Tracheophyta</taxon>
        <taxon>Spermatophyta</taxon>
        <taxon>Magnoliopsida</taxon>
        <taxon>eudicotyledons</taxon>
        <taxon>Gunneridae</taxon>
        <taxon>Pentapetalae</taxon>
        <taxon>rosids</taxon>
        <taxon>fabids</taxon>
        <taxon>Fabales</taxon>
        <taxon>Fabaceae</taxon>
        <taxon>Papilionoideae</taxon>
        <taxon>50 kb inversion clade</taxon>
        <taxon>NPAAA clade</taxon>
        <taxon>indigoferoid/millettioid clade</taxon>
        <taxon>Phaseoleae</taxon>
        <taxon>Psophocarpus</taxon>
    </lineage>
</organism>
<protein>
    <submittedName>
        <fullName evidence="1">Uncharacterized protein</fullName>
    </submittedName>
</protein>
<sequence>MAVCLCIEHRGKSCFGNLGGCTRSGKSTFCKQVTHSSTQSSVRVCQVQHLLRRYLGVHGLYRGVENRCLEGKMKLWTAAMAMLMASNNEPKTKVAKNAMI</sequence>
<dbReference type="EMBL" id="JAYMYS010000002">
    <property type="protein sequence ID" value="KAK7407437.1"/>
    <property type="molecule type" value="Genomic_DNA"/>
</dbReference>
<dbReference type="Proteomes" id="UP001386955">
    <property type="component" value="Unassembled WGS sequence"/>
</dbReference>
<evidence type="ECO:0000313" key="2">
    <source>
        <dbReference type="Proteomes" id="UP001386955"/>
    </source>
</evidence>
<accession>A0AAN9XT61</accession>
<reference evidence="1 2" key="1">
    <citation type="submission" date="2024-01" db="EMBL/GenBank/DDBJ databases">
        <title>The genomes of 5 underutilized Papilionoideae crops provide insights into root nodulation and disease resistanc.</title>
        <authorList>
            <person name="Jiang F."/>
        </authorList>
    </citation>
    <scope>NUCLEOTIDE SEQUENCE [LARGE SCALE GENOMIC DNA]</scope>
    <source>
        <strain evidence="1">DUOXIRENSHENG_FW03</strain>
        <tissue evidence="1">Leaves</tissue>
    </source>
</reference>
<proteinExistence type="predicted"/>
<dbReference type="AlphaFoldDB" id="A0AAN9XT61"/>
<gene>
    <name evidence="1" type="ORF">VNO78_09359</name>
</gene>